<evidence type="ECO:0000259" key="5">
    <source>
        <dbReference type="PROSITE" id="PS51741"/>
    </source>
</evidence>
<dbReference type="SMART" id="SM00055">
    <property type="entry name" value="FCH"/>
    <property type="match status" value="1"/>
</dbReference>
<keyword evidence="7" id="KW-1185">Reference proteome</keyword>
<evidence type="ECO:0000256" key="1">
    <source>
        <dbReference type="PROSITE-ProRule" id="PRU01077"/>
    </source>
</evidence>
<dbReference type="FunFam" id="1.10.555.10:FF:000044">
    <property type="entry name" value="Rho-gtpase-activating protein 8"/>
    <property type="match status" value="1"/>
</dbReference>
<dbReference type="PROSITE" id="PS51741">
    <property type="entry name" value="F_BAR"/>
    <property type="match status" value="1"/>
</dbReference>
<sequence length="1120" mass="123517">MSSFANSFWSGDYAGGLGVLFGKLQQGVQENQQVLTIAKLRAEAEDIYGQKLGDIGPATDRLTGGFQRDDGASVRKTAPTIPPTFSPTDFLSHTSSSTLHPTHTDFSQAYEGVRSEMEEAAKNHRKIASNIRELVVNPFGRWCDAHAQRVQSSQDALQTQVKNHDRQAESVRKFRSAYYNKCRQVEDLEEEDKLAFQDPKTVTPSSPKPKPIIPVPTINEPDEDDEPLEIGDEVYEPEAVKKILTNMLATIKIGEHKVPILGTYQNVSTGADITDFIQKSMGASSVSYAERIGQDMVAHGFLRMIGNMGSTFANSSRMNYQWRPKVFKITGIPEKKKPLERVSTTDSRDSMDSPSGAVGEYLAGWNPLNNPYPNESPAEKLRREAKQADETYKAAIKRLDAIRCTLEEEMVMHLKFMERCELDRLKAIKAVIIDFSGAISNVMPSLQSQVDNMMLFQETVQPLGDLRYLLENYRTGQFVPKVVTYENYYNSVDGKHCGTLHSQYFHTQYFHTQHFHTQHFHTQHFHTQHSFSTCSTPLSQHFSSAPTSHPYFTRSTLRQTARLLHVAVVFFAQLDAIHCTRLPALVLTRGSTFFHEYKQHSLSYRALPQQHSPSSTPPAHSSSTLLQHTPPTHSSSTIPLAPLQHHPSTPADSPPEQTYGVDLEARARSDRKRVPIIVTTILTFLDNHYPDLEGDSARRGIWLVDVPLAATHRLRALINTGKPIDHDVLDKFEIPIVASALKLYLLELPDSIVSSHVYEIIKTIYSTTAPSTDLQTRLSVIQSTLGQLRLANIATLDALATHFTRLIELTSADEEYVAALANALAPCILRPKTESSITMTEKWNYRLLRDLFAHKEAIFGELKRASTIHAMQTQLSGAPTPGSPAVGGSHRPRAISTDESNRRANMEERQRAIASRTRAPSPGPGGPRSATHKRDRSVGRPETRFPISTPGSAATSPTERRATISRHSLEVPGSAEGSPTVETVLSQAGSGAQQQANGHSSSNNLSNNTSSGNNASSNNATQQQNTSSTSFYGAAPAERPSLPGAASTEPASTDSPVEKRDSLGRSSKFARKPAAGQSLNRMSFVRGRDGADVGTMDPMPSGTPTEERRGVELVDKAMDD</sequence>
<dbReference type="GO" id="GO:0007264">
    <property type="term" value="P:small GTPase-mediated signal transduction"/>
    <property type="evidence" value="ECO:0007669"/>
    <property type="project" value="TreeGrafter"/>
</dbReference>
<dbReference type="InterPro" id="IPR036388">
    <property type="entry name" value="WH-like_DNA-bd_sf"/>
</dbReference>
<dbReference type="Proteomes" id="UP000800041">
    <property type="component" value="Unassembled WGS sequence"/>
</dbReference>
<dbReference type="Gene3D" id="1.10.10.10">
    <property type="entry name" value="Winged helix-like DNA-binding domain superfamily/Winged helix DNA-binding domain"/>
    <property type="match status" value="1"/>
</dbReference>
<dbReference type="SUPFAM" id="SSF48350">
    <property type="entry name" value="GTPase activation domain, GAP"/>
    <property type="match status" value="1"/>
</dbReference>
<feature type="compositionally biased region" description="Basic and acidic residues" evidence="2">
    <location>
        <begin position="1105"/>
        <end position="1120"/>
    </location>
</feature>
<keyword evidence="1" id="KW-0175">Coiled coil</keyword>
<dbReference type="SUPFAM" id="SSF103657">
    <property type="entry name" value="BAR/IMD domain-like"/>
    <property type="match status" value="1"/>
</dbReference>
<feature type="compositionally biased region" description="Low complexity" evidence="2">
    <location>
        <begin position="986"/>
        <end position="1030"/>
    </location>
</feature>
<feature type="region of interest" description="Disordered" evidence="2">
    <location>
        <begin position="606"/>
        <end position="658"/>
    </location>
</feature>
<dbReference type="GO" id="GO:0005096">
    <property type="term" value="F:GTPase activator activity"/>
    <property type="evidence" value="ECO:0007669"/>
    <property type="project" value="TreeGrafter"/>
</dbReference>
<dbReference type="CDD" id="cd04399">
    <property type="entry name" value="RhoGAP_fRGD2"/>
    <property type="match status" value="1"/>
</dbReference>
<dbReference type="PANTHER" id="PTHR23065:SF17">
    <property type="entry name" value="RHO-GTPASE-ACTIVATING PROTEIN RGD2"/>
    <property type="match status" value="1"/>
</dbReference>
<feature type="region of interest" description="Disordered" evidence="2">
    <location>
        <begin position="874"/>
        <end position="1120"/>
    </location>
</feature>
<dbReference type="EMBL" id="ML977215">
    <property type="protein sequence ID" value="KAF1980900.1"/>
    <property type="molecule type" value="Genomic_DNA"/>
</dbReference>
<accession>A0A6G1GJ93</accession>
<feature type="domain" description="DEP" evidence="3">
    <location>
        <begin position="247"/>
        <end position="324"/>
    </location>
</feature>
<evidence type="ECO:0000313" key="6">
    <source>
        <dbReference type="EMBL" id="KAF1980900.1"/>
    </source>
</evidence>
<evidence type="ECO:0000259" key="3">
    <source>
        <dbReference type="PROSITE" id="PS50186"/>
    </source>
</evidence>
<feature type="domain" description="Rho-GAP" evidence="4">
    <location>
        <begin position="661"/>
        <end position="859"/>
    </location>
</feature>
<evidence type="ECO:0000256" key="2">
    <source>
        <dbReference type="SAM" id="MobiDB-lite"/>
    </source>
</evidence>
<protein>
    <recommendedName>
        <fullName evidence="8">Rho-GAP domain-containing protein</fullName>
    </recommendedName>
</protein>
<dbReference type="PROSITE" id="PS50186">
    <property type="entry name" value="DEP"/>
    <property type="match status" value="1"/>
</dbReference>
<evidence type="ECO:0008006" key="8">
    <source>
        <dbReference type="Google" id="ProtNLM"/>
    </source>
</evidence>
<dbReference type="InterPro" id="IPR027267">
    <property type="entry name" value="AH/BAR_dom_sf"/>
</dbReference>
<dbReference type="Pfam" id="PF00610">
    <property type="entry name" value="DEP"/>
    <property type="match status" value="1"/>
</dbReference>
<dbReference type="FunFam" id="1.20.1270.60:FF:000050">
    <property type="entry name" value="RhoGAP and Fes/CIP4 domain protein"/>
    <property type="match status" value="1"/>
</dbReference>
<feature type="compositionally biased region" description="Polar residues" evidence="2">
    <location>
        <begin position="625"/>
        <end position="638"/>
    </location>
</feature>
<dbReference type="SMART" id="SM00324">
    <property type="entry name" value="RhoGAP"/>
    <property type="match status" value="1"/>
</dbReference>
<dbReference type="InterPro" id="IPR000591">
    <property type="entry name" value="DEP_dom"/>
</dbReference>
<dbReference type="GO" id="GO:0005886">
    <property type="term" value="C:plasma membrane"/>
    <property type="evidence" value="ECO:0007669"/>
    <property type="project" value="TreeGrafter"/>
</dbReference>
<feature type="domain" description="F-BAR" evidence="5">
    <location>
        <begin position="1"/>
        <end position="465"/>
    </location>
</feature>
<dbReference type="OrthoDB" id="2155291at2759"/>
<feature type="compositionally biased region" description="Low complexity" evidence="2">
    <location>
        <begin position="608"/>
        <end position="624"/>
    </location>
</feature>
<dbReference type="InterPro" id="IPR008936">
    <property type="entry name" value="Rho_GTPase_activation_prot"/>
</dbReference>
<proteinExistence type="predicted"/>
<dbReference type="PANTHER" id="PTHR23065">
    <property type="entry name" value="PROLINE-SERINE-THREONINE PHOSPHATASE INTERACTING PROTEIN 1"/>
    <property type="match status" value="1"/>
</dbReference>
<dbReference type="GO" id="GO:0007010">
    <property type="term" value="P:cytoskeleton organization"/>
    <property type="evidence" value="ECO:0007669"/>
    <property type="project" value="TreeGrafter"/>
</dbReference>
<dbReference type="SUPFAM" id="SSF46785">
    <property type="entry name" value="Winged helix' DNA-binding domain"/>
    <property type="match status" value="1"/>
</dbReference>
<dbReference type="GO" id="GO:0000935">
    <property type="term" value="C:division septum"/>
    <property type="evidence" value="ECO:0007669"/>
    <property type="project" value="TreeGrafter"/>
</dbReference>
<dbReference type="GO" id="GO:0005737">
    <property type="term" value="C:cytoplasm"/>
    <property type="evidence" value="ECO:0007669"/>
    <property type="project" value="TreeGrafter"/>
</dbReference>
<dbReference type="Pfam" id="PF00611">
    <property type="entry name" value="FCH"/>
    <property type="match status" value="1"/>
</dbReference>
<dbReference type="InterPro" id="IPR036390">
    <property type="entry name" value="WH_DNA-bd_sf"/>
</dbReference>
<dbReference type="Gene3D" id="1.20.1270.60">
    <property type="entry name" value="Arfaptin homology (AH) domain/BAR domain"/>
    <property type="match status" value="2"/>
</dbReference>
<dbReference type="InterPro" id="IPR000198">
    <property type="entry name" value="RhoGAP_dom"/>
</dbReference>
<feature type="region of interest" description="Disordered" evidence="2">
    <location>
        <begin position="66"/>
        <end position="87"/>
    </location>
</feature>
<name>A0A6G1GJ93_9PEZI</name>
<gene>
    <name evidence="6" type="ORF">K402DRAFT_458448</name>
</gene>
<feature type="region of interest" description="Disordered" evidence="2">
    <location>
        <begin position="198"/>
        <end position="224"/>
    </location>
</feature>
<dbReference type="Gene3D" id="1.10.555.10">
    <property type="entry name" value="Rho GTPase activation protein"/>
    <property type="match status" value="1"/>
</dbReference>
<evidence type="ECO:0000259" key="4">
    <source>
        <dbReference type="PROSITE" id="PS50238"/>
    </source>
</evidence>
<dbReference type="Pfam" id="PF00620">
    <property type="entry name" value="RhoGAP"/>
    <property type="match status" value="1"/>
</dbReference>
<dbReference type="PROSITE" id="PS50238">
    <property type="entry name" value="RHOGAP"/>
    <property type="match status" value="1"/>
</dbReference>
<dbReference type="InterPro" id="IPR031160">
    <property type="entry name" value="F_BAR_dom"/>
</dbReference>
<organism evidence="6 7">
    <name type="scientific">Aulographum hederae CBS 113979</name>
    <dbReference type="NCBI Taxonomy" id="1176131"/>
    <lineage>
        <taxon>Eukaryota</taxon>
        <taxon>Fungi</taxon>
        <taxon>Dikarya</taxon>
        <taxon>Ascomycota</taxon>
        <taxon>Pezizomycotina</taxon>
        <taxon>Dothideomycetes</taxon>
        <taxon>Pleosporomycetidae</taxon>
        <taxon>Aulographales</taxon>
        <taxon>Aulographaceae</taxon>
    </lineage>
</organism>
<evidence type="ECO:0000313" key="7">
    <source>
        <dbReference type="Proteomes" id="UP000800041"/>
    </source>
</evidence>
<reference evidence="6" key="1">
    <citation type="journal article" date="2020" name="Stud. Mycol.">
        <title>101 Dothideomycetes genomes: a test case for predicting lifestyles and emergence of pathogens.</title>
        <authorList>
            <person name="Haridas S."/>
            <person name="Albert R."/>
            <person name="Binder M."/>
            <person name="Bloem J."/>
            <person name="Labutti K."/>
            <person name="Salamov A."/>
            <person name="Andreopoulos B."/>
            <person name="Baker S."/>
            <person name="Barry K."/>
            <person name="Bills G."/>
            <person name="Bluhm B."/>
            <person name="Cannon C."/>
            <person name="Castanera R."/>
            <person name="Culley D."/>
            <person name="Daum C."/>
            <person name="Ezra D."/>
            <person name="Gonzalez J."/>
            <person name="Henrissat B."/>
            <person name="Kuo A."/>
            <person name="Liang C."/>
            <person name="Lipzen A."/>
            <person name="Lutzoni F."/>
            <person name="Magnuson J."/>
            <person name="Mondo S."/>
            <person name="Nolan M."/>
            <person name="Ohm R."/>
            <person name="Pangilinan J."/>
            <person name="Park H.-J."/>
            <person name="Ramirez L."/>
            <person name="Alfaro M."/>
            <person name="Sun H."/>
            <person name="Tritt A."/>
            <person name="Yoshinaga Y."/>
            <person name="Zwiers L.-H."/>
            <person name="Turgeon B."/>
            <person name="Goodwin S."/>
            <person name="Spatafora J."/>
            <person name="Crous P."/>
            <person name="Grigoriev I."/>
        </authorList>
    </citation>
    <scope>NUCLEOTIDE SEQUENCE</scope>
    <source>
        <strain evidence="6">CBS 113979</strain>
    </source>
</reference>
<dbReference type="InterPro" id="IPR001060">
    <property type="entry name" value="FCH_dom"/>
</dbReference>
<feature type="compositionally biased region" description="Basic and acidic residues" evidence="2">
    <location>
        <begin position="899"/>
        <end position="911"/>
    </location>
</feature>
<dbReference type="AlphaFoldDB" id="A0A6G1GJ93"/>